<proteinExistence type="predicted"/>
<accession>A0ACB7J8Y3</accession>
<name>A0ACB7J8Y3_PLECO</name>
<dbReference type="EMBL" id="WQMT02000002">
    <property type="protein sequence ID" value="KAG9225711.1"/>
    <property type="molecule type" value="Genomic_DNA"/>
</dbReference>
<keyword evidence="2" id="KW-1185">Reference proteome</keyword>
<dbReference type="Proteomes" id="UP000824881">
    <property type="component" value="Unassembled WGS sequence"/>
</dbReference>
<evidence type="ECO:0000313" key="1">
    <source>
        <dbReference type="EMBL" id="KAG9225711.1"/>
    </source>
</evidence>
<reference evidence="1 2" key="1">
    <citation type="journal article" date="2021" name="Appl. Environ. Microbiol.">
        <title>Genetic linkage and physical mapping for an oyster mushroom Pleurotus cornucopiae and QTL analysis for the trait cap color.</title>
        <authorList>
            <person name="Zhang Y."/>
            <person name="Gao W."/>
            <person name="Sonnenberg A."/>
            <person name="Chen Q."/>
            <person name="Zhang J."/>
            <person name="Huang C."/>
        </authorList>
    </citation>
    <scope>NUCLEOTIDE SEQUENCE [LARGE SCALE GENOMIC DNA]</scope>
    <source>
        <strain evidence="1">CCMSSC00406</strain>
    </source>
</reference>
<evidence type="ECO:0000313" key="2">
    <source>
        <dbReference type="Proteomes" id="UP000824881"/>
    </source>
</evidence>
<comment type="caution">
    <text evidence="1">The sequence shown here is derived from an EMBL/GenBank/DDBJ whole genome shotgun (WGS) entry which is preliminary data.</text>
</comment>
<sequence>MAPTYIYYRVYDTNGVVNVKNPLPFEISSSKTIGRILKSYITPPFNVANVKLSIAQHEGHQAVFEAAGAQLFTPSSQEQITEKNGLLKGAGLSLTYPLGLKFLVKLKVPQSDVEQYVGKWQETHSRSDATYHYKHMTYFTLRKTAGGKLAAVGGLEHYTTTYTGFVDSEGSSDAALPSPTPYDISLSDFEVDGSAISFTRINANGVVYKVSGELTADGKRLRLTMRRAGRPPVKRTYKRDW</sequence>
<protein>
    <submittedName>
        <fullName evidence="1">Uncharacterized protein</fullName>
    </submittedName>
</protein>
<organism evidence="1 2">
    <name type="scientific">Pleurotus cornucopiae</name>
    <name type="common">Cornucopia mushroom</name>
    <dbReference type="NCBI Taxonomy" id="5321"/>
    <lineage>
        <taxon>Eukaryota</taxon>
        <taxon>Fungi</taxon>
        <taxon>Dikarya</taxon>
        <taxon>Basidiomycota</taxon>
        <taxon>Agaricomycotina</taxon>
        <taxon>Agaricomycetes</taxon>
        <taxon>Agaricomycetidae</taxon>
        <taxon>Agaricales</taxon>
        <taxon>Pleurotineae</taxon>
        <taxon>Pleurotaceae</taxon>
        <taxon>Pleurotus</taxon>
    </lineage>
</organism>
<gene>
    <name evidence="1" type="ORF">CCMSSC00406_0007568</name>
</gene>